<organism evidence="1 2">
    <name type="scientific">Dyadobacter helix</name>
    <dbReference type="NCBI Taxonomy" id="2822344"/>
    <lineage>
        <taxon>Bacteria</taxon>
        <taxon>Pseudomonadati</taxon>
        <taxon>Bacteroidota</taxon>
        <taxon>Cytophagia</taxon>
        <taxon>Cytophagales</taxon>
        <taxon>Spirosomataceae</taxon>
        <taxon>Dyadobacter</taxon>
    </lineage>
</organism>
<accession>A0A916JG00</accession>
<evidence type="ECO:0008006" key="3">
    <source>
        <dbReference type="Google" id="ProtNLM"/>
    </source>
</evidence>
<comment type="caution">
    <text evidence="1">The sequence shown here is derived from an EMBL/GenBank/DDBJ whole genome shotgun (WGS) entry which is preliminary data.</text>
</comment>
<dbReference type="AlphaFoldDB" id="A0A916JG00"/>
<dbReference type="Gene3D" id="2.60.40.10">
    <property type="entry name" value="Immunoglobulins"/>
    <property type="match status" value="1"/>
</dbReference>
<dbReference type="EMBL" id="CAJRAF010000002">
    <property type="protein sequence ID" value="CAG5010737.1"/>
    <property type="molecule type" value="Genomic_DNA"/>
</dbReference>
<dbReference type="InterPro" id="IPR013783">
    <property type="entry name" value="Ig-like_fold"/>
</dbReference>
<evidence type="ECO:0000313" key="1">
    <source>
        <dbReference type="EMBL" id="CAG5010737.1"/>
    </source>
</evidence>
<protein>
    <recommendedName>
        <fullName evidence="3">Right-handed parallel beta-helix repeat-containing protein</fullName>
    </recommendedName>
</protein>
<dbReference type="Proteomes" id="UP000680038">
    <property type="component" value="Unassembled WGS sequence"/>
</dbReference>
<evidence type="ECO:0000313" key="2">
    <source>
        <dbReference type="Proteomes" id="UP000680038"/>
    </source>
</evidence>
<reference evidence="1" key="1">
    <citation type="submission" date="2021-04" db="EMBL/GenBank/DDBJ databases">
        <authorList>
            <person name="Rodrigo-Torres L."/>
            <person name="Arahal R. D."/>
            <person name="Lucena T."/>
        </authorList>
    </citation>
    <scope>NUCLEOTIDE SEQUENCE</scope>
    <source>
        <strain evidence="1">CECT 9275</strain>
    </source>
</reference>
<gene>
    <name evidence="1" type="ORF">DYBT9275_04803</name>
</gene>
<proteinExistence type="predicted"/>
<dbReference type="Pfam" id="PF22352">
    <property type="entry name" value="K319L-like_PKD"/>
    <property type="match status" value="1"/>
</dbReference>
<sequence length="511" mass="54981">MKTKYPTPQPIRVQPAFIFTLFPTLRLRLLILLTGLFLATACKEKSQEVTPSGAVTAKAGTDQTVQVGQMVMLDGSGSTDSESKPLTYQWAVLRKPAKSTVTLSEAASFKPTFKPDEVGEYELELTVASPNGKATDKVLVTASVAEPLAISANITVKTTLADRIAHPDLPDYIVTKNIDVSHELTINPGVVIAFERDVRMNVNDNGGLLIARGEAAKKIKFVGVQRTKGYWVGIAHYSGSNANILEHVEVSHAGSRPIFSTTKAALYFSGGSKAQMAIKNTAFTDNDGYGIYVYEGGILREFTENGFRNNTEAGILLDAANVEKLDYFSTFNGNNGRDVVEVTPSNLKNGDEITWSGFADKAPYRINGELNINTGWKLKPGVTLEMNRDAVIRINTSGYLSAIGTTKDKVVFTSADGSAAYWRGIICYSADPKTVLENAEVRNAGGNIIVSAKKANIAVWGTKATMNIKNTKISGSGGYGVMVGYGSSVNTDLTTANIFESNTQGNVLIEK</sequence>
<keyword evidence="2" id="KW-1185">Reference proteome</keyword>
<name>A0A916JG00_9BACT</name>